<dbReference type="EMBL" id="QGDB01000005">
    <property type="protein sequence ID" value="PWL17157.1"/>
    <property type="molecule type" value="Genomic_DNA"/>
</dbReference>
<dbReference type="PANTHER" id="PTHR30469">
    <property type="entry name" value="MULTIDRUG RESISTANCE PROTEIN MDTA"/>
    <property type="match status" value="1"/>
</dbReference>
<dbReference type="GO" id="GO:1990281">
    <property type="term" value="C:efflux pump complex"/>
    <property type="evidence" value="ECO:0007669"/>
    <property type="project" value="TreeGrafter"/>
</dbReference>
<proteinExistence type="inferred from homology"/>
<dbReference type="Proteomes" id="UP000245865">
    <property type="component" value="Unassembled WGS sequence"/>
</dbReference>
<organism evidence="5 6">
    <name type="scientific">Falsochrobactrum shanghaiense</name>
    <dbReference type="NCBI Taxonomy" id="2201899"/>
    <lineage>
        <taxon>Bacteria</taxon>
        <taxon>Pseudomonadati</taxon>
        <taxon>Pseudomonadota</taxon>
        <taxon>Alphaproteobacteria</taxon>
        <taxon>Hyphomicrobiales</taxon>
        <taxon>Brucellaceae</taxon>
        <taxon>Falsochrobactrum</taxon>
    </lineage>
</organism>
<dbReference type="Gene3D" id="2.40.30.170">
    <property type="match status" value="1"/>
</dbReference>
<evidence type="ECO:0000256" key="2">
    <source>
        <dbReference type="SAM" id="Coils"/>
    </source>
</evidence>
<feature type="domain" description="CusB-like beta-barrel" evidence="4">
    <location>
        <begin position="215"/>
        <end position="282"/>
    </location>
</feature>
<gene>
    <name evidence="5" type="ORF">DKP76_14125</name>
</gene>
<keyword evidence="6" id="KW-1185">Reference proteome</keyword>
<dbReference type="InterPro" id="IPR058625">
    <property type="entry name" value="MdtA-like_BSH"/>
</dbReference>
<dbReference type="InterPro" id="IPR058792">
    <property type="entry name" value="Beta-barrel_RND_2"/>
</dbReference>
<dbReference type="Gene3D" id="1.10.287.470">
    <property type="entry name" value="Helix hairpin bin"/>
    <property type="match status" value="1"/>
</dbReference>
<comment type="caution">
    <text evidence="5">The sequence shown here is derived from an EMBL/GenBank/DDBJ whole genome shotgun (WGS) entry which is preliminary data.</text>
</comment>
<accession>A0A316J5M3</accession>
<keyword evidence="2" id="KW-0175">Coiled coil</keyword>
<evidence type="ECO:0000256" key="1">
    <source>
        <dbReference type="ARBA" id="ARBA00009477"/>
    </source>
</evidence>
<dbReference type="NCBIfam" id="TIGR01730">
    <property type="entry name" value="RND_mfp"/>
    <property type="match status" value="1"/>
</dbReference>
<dbReference type="Pfam" id="PF25954">
    <property type="entry name" value="Beta-barrel_RND_2"/>
    <property type="match status" value="1"/>
</dbReference>
<dbReference type="GO" id="GO:0015562">
    <property type="term" value="F:efflux transmembrane transporter activity"/>
    <property type="evidence" value="ECO:0007669"/>
    <property type="project" value="TreeGrafter"/>
</dbReference>
<comment type="similarity">
    <text evidence="1">Belongs to the membrane fusion protein (MFP) (TC 8.A.1) family.</text>
</comment>
<protein>
    <submittedName>
        <fullName evidence="5">Efflux RND transporter periplasmic adaptor subunit</fullName>
    </submittedName>
</protein>
<dbReference type="Gene3D" id="2.40.420.20">
    <property type="match status" value="1"/>
</dbReference>
<feature type="coiled-coil region" evidence="2">
    <location>
        <begin position="105"/>
        <end position="132"/>
    </location>
</feature>
<dbReference type="Pfam" id="PF25917">
    <property type="entry name" value="BSH_RND"/>
    <property type="match status" value="1"/>
</dbReference>
<dbReference type="AlphaFoldDB" id="A0A316J5M3"/>
<dbReference type="Gene3D" id="2.40.50.100">
    <property type="match status" value="1"/>
</dbReference>
<name>A0A316J5M3_9HYPH</name>
<evidence type="ECO:0000259" key="3">
    <source>
        <dbReference type="Pfam" id="PF25917"/>
    </source>
</evidence>
<dbReference type="PANTHER" id="PTHR30469:SF38">
    <property type="entry name" value="HLYD FAMILY SECRETION PROTEIN"/>
    <property type="match status" value="1"/>
</dbReference>
<reference evidence="5 6" key="1">
    <citation type="submission" date="2018-05" db="EMBL/GenBank/DDBJ databases">
        <title>Comparative genomic sequence analysis between strain HN4 and CCM 8460T (Falsochrobactrum ovis) will provide more evidence to prove that HN4 is a new species of Falsochrobactrum.</title>
        <authorList>
            <person name="Lyu W."/>
            <person name="Sun L."/>
            <person name="Yao L."/>
        </authorList>
    </citation>
    <scope>NUCLEOTIDE SEQUENCE [LARGE SCALE GENOMIC DNA]</scope>
    <source>
        <strain evidence="5 6">HN4</strain>
    </source>
</reference>
<sequence length="370" mass="40099">MSAGLKPFVLRAGRNTLFCVMGLVLPCIPAQSDSLNIVPVTVMESKFGDYQPKLTLSGFIAARSLVNVAFRVNGQVVERMVEVGQHVEKGELLARLDDLEQRANIRVAQASQDAARAQLKEAEANFRRQRTLLEQGFTTRSQYDQAEQVFRTAQSMLVNAQSQLGNARDELSYTELHAPVSGVVTARNIETGQVVQAAQTAFSIAEDGARDAIFDMQETLVNHARSGMGVTLALLSDESVTADGRIREISPVVDAQTGTVRVKVAIAETPERMALGATVTGTVHMDLNKVIIVPWSAMTSDAGRTAVWRVTKDTHVATLVPVRVLAYENERVIIGAGLGEGELIVTHGAQLLRTGEQTEIVQGLQEADRP</sequence>
<evidence type="ECO:0000313" key="5">
    <source>
        <dbReference type="EMBL" id="PWL17157.1"/>
    </source>
</evidence>
<evidence type="ECO:0000313" key="6">
    <source>
        <dbReference type="Proteomes" id="UP000245865"/>
    </source>
</evidence>
<feature type="domain" description="Multidrug resistance protein MdtA-like barrel-sandwich hybrid" evidence="3">
    <location>
        <begin position="66"/>
        <end position="204"/>
    </location>
</feature>
<dbReference type="InterPro" id="IPR006143">
    <property type="entry name" value="RND_pump_MFP"/>
</dbReference>
<dbReference type="SUPFAM" id="SSF111369">
    <property type="entry name" value="HlyD-like secretion proteins"/>
    <property type="match status" value="1"/>
</dbReference>
<dbReference type="OrthoDB" id="9813967at2"/>
<evidence type="ECO:0000259" key="4">
    <source>
        <dbReference type="Pfam" id="PF25954"/>
    </source>
</evidence>